<dbReference type="AlphaFoldDB" id="A0A0L0FJZ0"/>
<dbReference type="RefSeq" id="XP_014150708.1">
    <property type="nucleotide sequence ID" value="XM_014295233.1"/>
</dbReference>
<keyword evidence="2" id="KW-1185">Reference proteome</keyword>
<sequence length="424" mass="47525">MLPSLATIAKFMYNLVPVLNGGFCVDHLLCCSGSTVKSDVEMRQTPPLSDKLIVGYASWKQCDDYIITAVENGINVVVWFSINLAVCEGEQTITGAVPDLDCVARTVATLRARGYDDVVHMISVGGWNSPLPDTTYSGQSWFKYFHKWNNEVVARPQMGWHGFDGIDWDPEGSNDVSLPSNHFTVARMDLIGEMSVAAKRAGYLVSLAPAQSYLDMSMPDFDLNVDHAPTYWMHDFKYHGLNTYAYWLARYGHTIQFCGATVATFDWVGLQLYEGWSRANYELSHEGKDVTQYLTMLITGMRDGWEVQFENVPGLETKAQTISVTPSRLLIGLANGWTTPYTTTDHASVDSNEGEQETVPKFLLLLPEQLEKAYQAMPVEIQPRGFMFWNIADEGEVINQATGERLFMAKGLNKFLQVREKEGV</sequence>
<reference evidence="1 2" key="1">
    <citation type="submission" date="2011-02" db="EMBL/GenBank/DDBJ databases">
        <title>The Genome Sequence of Sphaeroforma arctica JP610.</title>
        <authorList>
            <consortium name="The Broad Institute Genome Sequencing Platform"/>
            <person name="Russ C."/>
            <person name="Cuomo C."/>
            <person name="Young S.K."/>
            <person name="Zeng Q."/>
            <person name="Gargeya S."/>
            <person name="Alvarado L."/>
            <person name="Berlin A."/>
            <person name="Chapman S.B."/>
            <person name="Chen Z."/>
            <person name="Freedman E."/>
            <person name="Gellesch M."/>
            <person name="Goldberg J."/>
            <person name="Griggs A."/>
            <person name="Gujja S."/>
            <person name="Heilman E."/>
            <person name="Heiman D."/>
            <person name="Howarth C."/>
            <person name="Mehta T."/>
            <person name="Neiman D."/>
            <person name="Pearson M."/>
            <person name="Roberts A."/>
            <person name="Saif S."/>
            <person name="Shea T."/>
            <person name="Shenoy N."/>
            <person name="Sisk P."/>
            <person name="Stolte C."/>
            <person name="Sykes S."/>
            <person name="White J."/>
            <person name="Yandava C."/>
            <person name="Burger G."/>
            <person name="Gray M.W."/>
            <person name="Holland P.W.H."/>
            <person name="King N."/>
            <person name="Lang F.B.F."/>
            <person name="Roger A.J."/>
            <person name="Ruiz-Trillo I."/>
            <person name="Haas B."/>
            <person name="Nusbaum C."/>
            <person name="Birren B."/>
        </authorList>
    </citation>
    <scope>NUCLEOTIDE SEQUENCE [LARGE SCALE GENOMIC DNA]</scope>
    <source>
        <strain evidence="1 2">JP610</strain>
    </source>
</reference>
<accession>A0A0L0FJZ0</accession>
<dbReference type="SUPFAM" id="SSF51445">
    <property type="entry name" value="(Trans)glycosidases"/>
    <property type="match status" value="1"/>
</dbReference>
<dbReference type="Proteomes" id="UP000054560">
    <property type="component" value="Unassembled WGS sequence"/>
</dbReference>
<gene>
    <name evidence="1" type="ORF">SARC_10713</name>
</gene>
<evidence type="ECO:0000313" key="2">
    <source>
        <dbReference type="Proteomes" id="UP000054560"/>
    </source>
</evidence>
<evidence type="ECO:0008006" key="3">
    <source>
        <dbReference type="Google" id="ProtNLM"/>
    </source>
</evidence>
<protein>
    <recommendedName>
        <fullName evidence="3">GH18 domain-containing protein</fullName>
    </recommendedName>
</protein>
<dbReference type="OrthoDB" id="2145504at2759"/>
<organism evidence="1 2">
    <name type="scientific">Sphaeroforma arctica JP610</name>
    <dbReference type="NCBI Taxonomy" id="667725"/>
    <lineage>
        <taxon>Eukaryota</taxon>
        <taxon>Ichthyosporea</taxon>
        <taxon>Ichthyophonida</taxon>
        <taxon>Sphaeroforma</taxon>
    </lineage>
</organism>
<dbReference type="GeneID" id="25911217"/>
<proteinExistence type="predicted"/>
<evidence type="ECO:0000313" key="1">
    <source>
        <dbReference type="EMBL" id="KNC76806.1"/>
    </source>
</evidence>
<name>A0A0L0FJZ0_9EUKA</name>
<dbReference type="eggNOG" id="ENOG502S306">
    <property type="taxonomic scope" value="Eukaryota"/>
</dbReference>
<dbReference type="EMBL" id="KQ242954">
    <property type="protein sequence ID" value="KNC76806.1"/>
    <property type="molecule type" value="Genomic_DNA"/>
</dbReference>
<dbReference type="InterPro" id="IPR017853">
    <property type="entry name" value="GH"/>
</dbReference>
<dbReference type="Gene3D" id="3.20.20.80">
    <property type="entry name" value="Glycosidases"/>
    <property type="match status" value="1"/>
</dbReference>